<protein>
    <submittedName>
        <fullName evidence="3">Uncharacterized protein</fullName>
    </submittedName>
</protein>
<proteinExistence type="predicted"/>
<evidence type="ECO:0000256" key="2">
    <source>
        <dbReference type="SAM" id="MobiDB-lite"/>
    </source>
</evidence>
<comment type="caution">
    <text evidence="3">The sequence shown here is derived from an EMBL/GenBank/DDBJ whole genome shotgun (WGS) entry which is preliminary data.</text>
</comment>
<dbReference type="Proteomes" id="UP000585474">
    <property type="component" value="Unassembled WGS sequence"/>
</dbReference>
<dbReference type="AlphaFoldDB" id="A0A7J0G334"/>
<evidence type="ECO:0000313" key="3">
    <source>
        <dbReference type="EMBL" id="GFZ05187.1"/>
    </source>
</evidence>
<keyword evidence="1" id="KW-0175">Coiled coil</keyword>
<feature type="coiled-coil region" evidence="1">
    <location>
        <begin position="149"/>
        <end position="190"/>
    </location>
</feature>
<evidence type="ECO:0000256" key="1">
    <source>
        <dbReference type="SAM" id="Coils"/>
    </source>
</evidence>
<reference evidence="3 4" key="1">
    <citation type="submission" date="2019-07" db="EMBL/GenBank/DDBJ databases">
        <title>De Novo Assembly of kiwifruit Actinidia rufa.</title>
        <authorList>
            <person name="Sugita-Konishi S."/>
            <person name="Sato K."/>
            <person name="Mori E."/>
            <person name="Abe Y."/>
            <person name="Kisaki G."/>
            <person name="Hamano K."/>
            <person name="Suezawa K."/>
            <person name="Otani M."/>
            <person name="Fukuda T."/>
            <person name="Manabe T."/>
            <person name="Gomi K."/>
            <person name="Tabuchi M."/>
            <person name="Akimitsu K."/>
            <person name="Kataoka I."/>
        </authorList>
    </citation>
    <scope>NUCLEOTIDE SEQUENCE [LARGE SCALE GENOMIC DNA]</scope>
    <source>
        <strain evidence="4">cv. Fuchu</strain>
    </source>
</reference>
<gene>
    <name evidence="3" type="ORF">Acr_17g0007590</name>
</gene>
<name>A0A7J0G334_9ERIC</name>
<sequence length="232" mass="25000">MVFRNAGGDLPIDGAPASSGNTGMSKRVNFKKLVEEVEKSKDEGSVARRARLLTTPRERLGDVACSRTTSLPKPEEGTSTNLSTILGPGAFILGIPSVVEKILQGVIPPADKEKVEKFTLDQTATKLFHVIGQSKEVGEKAPLQQGRAASSLKSEVSRFQKLVGELEQQLVEAQSREQQTIDELAKVKDNEMQLLTSWRSRGFGGGIEGNRGPIQNLCCRGVQILVGLCGSN</sequence>
<dbReference type="EMBL" id="BJWL01000017">
    <property type="protein sequence ID" value="GFZ05187.1"/>
    <property type="molecule type" value="Genomic_DNA"/>
</dbReference>
<evidence type="ECO:0000313" key="4">
    <source>
        <dbReference type="Proteomes" id="UP000585474"/>
    </source>
</evidence>
<feature type="region of interest" description="Disordered" evidence="2">
    <location>
        <begin position="1"/>
        <end position="24"/>
    </location>
</feature>
<organism evidence="3 4">
    <name type="scientific">Actinidia rufa</name>
    <dbReference type="NCBI Taxonomy" id="165716"/>
    <lineage>
        <taxon>Eukaryota</taxon>
        <taxon>Viridiplantae</taxon>
        <taxon>Streptophyta</taxon>
        <taxon>Embryophyta</taxon>
        <taxon>Tracheophyta</taxon>
        <taxon>Spermatophyta</taxon>
        <taxon>Magnoliopsida</taxon>
        <taxon>eudicotyledons</taxon>
        <taxon>Gunneridae</taxon>
        <taxon>Pentapetalae</taxon>
        <taxon>asterids</taxon>
        <taxon>Ericales</taxon>
        <taxon>Actinidiaceae</taxon>
        <taxon>Actinidia</taxon>
    </lineage>
</organism>
<accession>A0A7J0G334</accession>
<keyword evidence="4" id="KW-1185">Reference proteome</keyword>